<evidence type="ECO:0000313" key="3">
    <source>
        <dbReference type="Proteomes" id="UP000765509"/>
    </source>
</evidence>
<evidence type="ECO:0000256" key="1">
    <source>
        <dbReference type="SAM" id="MobiDB-lite"/>
    </source>
</evidence>
<organism evidence="2 3">
    <name type="scientific">Austropuccinia psidii MF-1</name>
    <dbReference type="NCBI Taxonomy" id="1389203"/>
    <lineage>
        <taxon>Eukaryota</taxon>
        <taxon>Fungi</taxon>
        <taxon>Dikarya</taxon>
        <taxon>Basidiomycota</taxon>
        <taxon>Pucciniomycotina</taxon>
        <taxon>Pucciniomycetes</taxon>
        <taxon>Pucciniales</taxon>
        <taxon>Sphaerophragmiaceae</taxon>
        <taxon>Austropuccinia</taxon>
    </lineage>
</organism>
<name>A0A9Q3BGP4_9BASI</name>
<feature type="region of interest" description="Disordered" evidence="1">
    <location>
        <begin position="49"/>
        <end position="77"/>
    </location>
</feature>
<gene>
    <name evidence="2" type="ORF">O181_004488</name>
</gene>
<evidence type="ECO:0000313" key="2">
    <source>
        <dbReference type="EMBL" id="MBW0464773.1"/>
    </source>
</evidence>
<reference evidence="2" key="1">
    <citation type="submission" date="2021-03" db="EMBL/GenBank/DDBJ databases">
        <title>Draft genome sequence of rust myrtle Austropuccinia psidii MF-1, a brazilian biotype.</title>
        <authorList>
            <person name="Quecine M.C."/>
            <person name="Pachon D.M.R."/>
            <person name="Bonatelli M.L."/>
            <person name="Correr F.H."/>
            <person name="Franceschini L.M."/>
            <person name="Leite T.F."/>
            <person name="Margarido G.R.A."/>
            <person name="Almeida C.A."/>
            <person name="Ferrarezi J.A."/>
            <person name="Labate C.A."/>
        </authorList>
    </citation>
    <scope>NUCLEOTIDE SEQUENCE</scope>
    <source>
        <strain evidence="2">MF-1</strain>
    </source>
</reference>
<dbReference type="Proteomes" id="UP000765509">
    <property type="component" value="Unassembled WGS sequence"/>
</dbReference>
<dbReference type="AlphaFoldDB" id="A0A9Q3BGP4"/>
<accession>A0A9Q3BGP4</accession>
<feature type="compositionally biased region" description="Polar residues" evidence="1">
    <location>
        <begin position="49"/>
        <end position="67"/>
    </location>
</feature>
<dbReference type="EMBL" id="AVOT02000874">
    <property type="protein sequence ID" value="MBW0464773.1"/>
    <property type="molecule type" value="Genomic_DNA"/>
</dbReference>
<comment type="caution">
    <text evidence="2">The sequence shown here is derived from an EMBL/GenBank/DDBJ whole genome shotgun (WGS) entry which is preliminary data.</text>
</comment>
<keyword evidence="3" id="KW-1185">Reference proteome</keyword>
<feature type="compositionally biased region" description="Basic and acidic residues" evidence="1">
    <location>
        <begin position="68"/>
        <end position="77"/>
    </location>
</feature>
<proteinExistence type="predicted"/>
<feature type="compositionally biased region" description="Low complexity" evidence="1">
    <location>
        <begin position="15"/>
        <end position="25"/>
    </location>
</feature>
<protein>
    <submittedName>
        <fullName evidence="2">Uncharacterized protein</fullName>
    </submittedName>
</protein>
<feature type="region of interest" description="Disordered" evidence="1">
    <location>
        <begin position="1"/>
        <end position="25"/>
    </location>
</feature>
<sequence>MKFHLKTHALSPIRNNSNQHQSSSSLNDLLSLTHDSMVMPKSMVVNQELVQIDSNPKTSSNKPTHSSATREQRRLIKNETQALQKSGTKHKQMRNVSVLSIIAKKDNQTCFELPPMNIYTNTYILLNDTVPS</sequence>